<dbReference type="Gene3D" id="3.30.1810.10">
    <property type="entry name" value="YdfO-like"/>
    <property type="match status" value="1"/>
</dbReference>
<keyword evidence="2" id="KW-1185">Reference proteome</keyword>
<evidence type="ECO:0000313" key="2">
    <source>
        <dbReference type="Proteomes" id="UP000189981"/>
    </source>
</evidence>
<gene>
    <name evidence="1" type="ORF">SAMN05661099_0030</name>
</gene>
<dbReference type="STRING" id="572036.SAMN05661099_0030"/>
<name>A0A1T4ZX68_9SPHI</name>
<dbReference type="SUPFAM" id="SSF160419">
    <property type="entry name" value="YdfO-like"/>
    <property type="match status" value="1"/>
</dbReference>
<accession>A0A1T4ZX68</accession>
<dbReference type="AlphaFoldDB" id="A0A1T4ZX68"/>
<dbReference type="InterPro" id="IPR009833">
    <property type="entry name" value="DUF1398"/>
</dbReference>
<protein>
    <submittedName>
        <fullName evidence="1">Uncharacterized conserved protein YbcV, DUF1398 family</fullName>
    </submittedName>
</protein>
<proteinExistence type="predicted"/>
<dbReference type="OrthoDB" id="1550456at2"/>
<dbReference type="EMBL" id="FUYR01000001">
    <property type="protein sequence ID" value="SKB27195.1"/>
    <property type="molecule type" value="Genomic_DNA"/>
</dbReference>
<dbReference type="Proteomes" id="UP000189981">
    <property type="component" value="Unassembled WGS sequence"/>
</dbReference>
<sequence>MFTLQQIQEAHSKVKSGADFPRYIQDIKALGVFTYTTFVSDGHAEYNGAPDSKVASEPKYSALPIADTSNKKALEHALSIHQQGQTDYLTFCQQAAAAGVEKWVVDISQMTCTYFDQDGREMVKELIPDN</sequence>
<dbReference type="Pfam" id="PF07166">
    <property type="entry name" value="DUF1398"/>
    <property type="match status" value="1"/>
</dbReference>
<dbReference type="RefSeq" id="WP_079700551.1">
    <property type="nucleotide sequence ID" value="NZ_FUYR01000001.1"/>
</dbReference>
<evidence type="ECO:0000313" key="1">
    <source>
        <dbReference type="EMBL" id="SKB27195.1"/>
    </source>
</evidence>
<organism evidence="1 2">
    <name type="scientific">Daejeonella lutea</name>
    <dbReference type="NCBI Taxonomy" id="572036"/>
    <lineage>
        <taxon>Bacteria</taxon>
        <taxon>Pseudomonadati</taxon>
        <taxon>Bacteroidota</taxon>
        <taxon>Sphingobacteriia</taxon>
        <taxon>Sphingobacteriales</taxon>
        <taxon>Sphingobacteriaceae</taxon>
        <taxon>Daejeonella</taxon>
    </lineage>
</organism>
<dbReference type="InterPro" id="IPR036696">
    <property type="entry name" value="YdfO-like_sf"/>
</dbReference>
<reference evidence="2" key="1">
    <citation type="submission" date="2017-02" db="EMBL/GenBank/DDBJ databases">
        <authorList>
            <person name="Varghese N."/>
            <person name="Submissions S."/>
        </authorList>
    </citation>
    <scope>NUCLEOTIDE SEQUENCE [LARGE SCALE GENOMIC DNA]</scope>
    <source>
        <strain evidence="2">DSM 22385</strain>
    </source>
</reference>